<dbReference type="PROSITE" id="PS00670">
    <property type="entry name" value="D_2_HYDROXYACID_DH_2"/>
    <property type="match status" value="1"/>
</dbReference>
<organism evidence="7 8">
    <name type="scientific">Candidatus Thalassospirochaeta sargassi</name>
    <dbReference type="NCBI Taxonomy" id="3119039"/>
    <lineage>
        <taxon>Bacteria</taxon>
        <taxon>Pseudomonadati</taxon>
        <taxon>Spirochaetota</taxon>
        <taxon>Spirochaetia</taxon>
        <taxon>Spirochaetales</taxon>
        <taxon>Spirochaetaceae</taxon>
        <taxon>Candidatus Thalassospirochaeta</taxon>
    </lineage>
</organism>
<evidence type="ECO:0000313" key="8">
    <source>
        <dbReference type="Proteomes" id="UP001221217"/>
    </source>
</evidence>
<gene>
    <name evidence="7" type="ORF">PQJ61_12930</name>
</gene>
<feature type="domain" description="D-isomer specific 2-hydroxyacid dehydrogenase NAD-binding" evidence="6">
    <location>
        <begin position="109"/>
        <end position="288"/>
    </location>
</feature>
<dbReference type="Proteomes" id="UP001221217">
    <property type="component" value="Unassembled WGS sequence"/>
</dbReference>
<dbReference type="Gene3D" id="3.40.50.720">
    <property type="entry name" value="NAD(P)-binding Rossmann-like Domain"/>
    <property type="match status" value="2"/>
</dbReference>
<sequence>MAYKKTVILPQPIEQEAEQYLLDNGCNLIKCDECTFDEVAAKLPDAEAVVLRTGIKFTDELISKGKNLKTISRTGAGVDNVDLKSATEHGIIVSSSLGANTSSVAEHALAMIMSLTKNLKVLDNQVRNKGFRVRYTNPSNDMGGKVLGLLGFGRIGSTLADYCYKCFGCKIVAFDEYLPDEVKKNYESWVEFMDMESVLKQSDFVSIHVPLTDATRDLINYDSFKMMKNTSIIVNTSRGGIINEPDLVKALTEGEIAGAGLDVFDSEPIEDDNPLLQMENAILTPHTAALTKECVVRMAMQGVERVVAFFNGEAPEKVANPEVLK</sequence>
<feature type="domain" description="D-isomer specific 2-hydroxyacid dehydrogenase catalytic" evidence="5">
    <location>
        <begin position="11"/>
        <end position="320"/>
    </location>
</feature>
<dbReference type="InterPro" id="IPR036291">
    <property type="entry name" value="NAD(P)-bd_dom_sf"/>
</dbReference>
<dbReference type="InterPro" id="IPR006139">
    <property type="entry name" value="D-isomer_2_OHA_DH_cat_dom"/>
</dbReference>
<dbReference type="PANTHER" id="PTHR43761">
    <property type="entry name" value="D-ISOMER SPECIFIC 2-HYDROXYACID DEHYDROGENASE FAMILY PROTEIN (AFU_ORTHOLOGUE AFUA_1G13630)"/>
    <property type="match status" value="1"/>
</dbReference>
<dbReference type="InterPro" id="IPR050418">
    <property type="entry name" value="D-iso_2-hydroxyacid_DH_PdxB"/>
</dbReference>
<dbReference type="GO" id="GO:0051287">
    <property type="term" value="F:NAD binding"/>
    <property type="evidence" value="ECO:0007669"/>
    <property type="project" value="InterPro"/>
</dbReference>
<evidence type="ECO:0000259" key="5">
    <source>
        <dbReference type="Pfam" id="PF00389"/>
    </source>
</evidence>
<dbReference type="InterPro" id="IPR029753">
    <property type="entry name" value="D-isomer_DH_CS"/>
</dbReference>
<dbReference type="Pfam" id="PF02826">
    <property type="entry name" value="2-Hacid_dh_C"/>
    <property type="match status" value="1"/>
</dbReference>
<reference evidence="7 8" key="1">
    <citation type="submission" date="2022-12" db="EMBL/GenBank/DDBJ databases">
        <title>Metagenome assembled genome from gulf of manar.</title>
        <authorList>
            <person name="Kohli P."/>
            <person name="Pk S."/>
            <person name="Venkata Ramana C."/>
            <person name="Sasikala C."/>
        </authorList>
    </citation>
    <scope>NUCLEOTIDE SEQUENCE [LARGE SCALE GENOMIC DNA]</scope>
    <source>
        <strain evidence="7">JB008</strain>
    </source>
</reference>
<comment type="caution">
    <text evidence="7">The sequence shown here is derived from an EMBL/GenBank/DDBJ whole genome shotgun (WGS) entry which is preliminary data.</text>
</comment>
<evidence type="ECO:0000256" key="1">
    <source>
        <dbReference type="ARBA" id="ARBA00005854"/>
    </source>
</evidence>
<dbReference type="CDD" id="cd12173">
    <property type="entry name" value="PGDH_4"/>
    <property type="match status" value="1"/>
</dbReference>
<dbReference type="GO" id="GO:0016616">
    <property type="term" value="F:oxidoreductase activity, acting on the CH-OH group of donors, NAD or NADP as acceptor"/>
    <property type="evidence" value="ECO:0007669"/>
    <property type="project" value="InterPro"/>
</dbReference>
<evidence type="ECO:0000256" key="4">
    <source>
        <dbReference type="RuleBase" id="RU003719"/>
    </source>
</evidence>
<proteinExistence type="inferred from homology"/>
<evidence type="ECO:0000313" key="7">
    <source>
        <dbReference type="EMBL" id="MDC7227662.1"/>
    </source>
</evidence>
<evidence type="ECO:0000256" key="2">
    <source>
        <dbReference type="ARBA" id="ARBA00023002"/>
    </source>
</evidence>
<evidence type="ECO:0000259" key="6">
    <source>
        <dbReference type="Pfam" id="PF02826"/>
    </source>
</evidence>
<accession>A0AAJ1IE77</accession>
<dbReference type="FunFam" id="3.40.50.720:FF:000203">
    <property type="entry name" value="D-3-phosphoglycerate dehydrogenase (SerA)"/>
    <property type="match status" value="1"/>
</dbReference>
<protein>
    <submittedName>
        <fullName evidence="7">Hydroxyacid dehydrogenase</fullName>
    </submittedName>
</protein>
<keyword evidence="3" id="KW-0520">NAD</keyword>
<dbReference type="AlphaFoldDB" id="A0AAJ1IE77"/>
<keyword evidence="2 4" id="KW-0560">Oxidoreductase</keyword>
<dbReference type="SUPFAM" id="SSF52283">
    <property type="entry name" value="Formate/glycerate dehydrogenase catalytic domain-like"/>
    <property type="match status" value="1"/>
</dbReference>
<dbReference type="PROSITE" id="PS00671">
    <property type="entry name" value="D_2_HYDROXYACID_DH_3"/>
    <property type="match status" value="1"/>
</dbReference>
<dbReference type="SUPFAM" id="SSF51735">
    <property type="entry name" value="NAD(P)-binding Rossmann-fold domains"/>
    <property type="match status" value="1"/>
</dbReference>
<evidence type="ECO:0000256" key="3">
    <source>
        <dbReference type="ARBA" id="ARBA00023027"/>
    </source>
</evidence>
<dbReference type="InterPro" id="IPR006140">
    <property type="entry name" value="D-isomer_DH_NAD-bd"/>
</dbReference>
<dbReference type="EMBL" id="JAQQAL010000030">
    <property type="protein sequence ID" value="MDC7227662.1"/>
    <property type="molecule type" value="Genomic_DNA"/>
</dbReference>
<name>A0AAJ1IE77_9SPIO</name>
<comment type="similarity">
    <text evidence="1 4">Belongs to the D-isomer specific 2-hydroxyacid dehydrogenase family.</text>
</comment>
<dbReference type="PANTHER" id="PTHR43761:SF1">
    <property type="entry name" value="D-ISOMER SPECIFIC 2-HYDROXYACID DEHYDROGENASE CATALYTIC DOMAIN-CONTAINING PROTEIN-RELATED"/>
    <property type="match status" value="1"/>
</dbReference>
<dbReference type="Pfam" id="PF00389">
    <property type="entry name" value="2-Hacid_dh"/>
    <property type="match status" value="1"/>
</dbReference>